<protein>
    <submittedName>
        <fullName evidence="6">Holin</fullName>
    </submittedName>
</protein>
<comment type="subcellular location">
    <subcellularLocation>
        <location evidence="1">Membrane</location>
        <topology evidence="1">Multi-pass membrane protein</topology>
    </subcellularLocation>
</comment>
<evidence type="ECO:0000256" key="3">
    <source>
        <dbReference type="ARBA" id="ARBA00022989"/>
    </source>
</evidence>
<sequence length="139" mass="15263">MRQAVTTVQYVFAGIGGFMGWFLGGLDGFLYALLMFVVIDYVTGLMAAFVQKKVSSEVGFKGICKKVAIFCLVGIGHVLDTQVIQNGSVLRTAVIFFYLSNEGISIIENVALIGLPVPKKLKEVLEQLHEEADEKKEDE</sequence>
<dbReference type="GO" id="GO:0016020">
    <property type="term" value="C:membrane"/>
    <property type="evidence" value="ECO:0007669"/>
    <property type="project" value="UniProtKB-SubCell"/>
</dbReference>
<evidence type="ECO:0000313" key="6">
    <source>
        <dbReference type="EMBL" id="MTR82090.1"/>
    </source>
</evidence>
<dbReference type="EMBL" id="WNAL01000019">
    <property type="protein sequence ID" value="MTR82090.1"/>
    <property type="molecule type" value="Genomic_DNA"/>
</dbReference>
<keyword evidence="3 5" id="KW-1133">Transmembrane helix</keyword>
<feature type="transmembrane region" description="Helical" evidence="5">
    <location>
        <begin position="7"/>
        <end position="23"/>
    </location>
</feature>
<proteinExistence type="predicted"/>
<evidence type="ECO:0000256" key="4">
    <source>
        <dbReference type="ARBA" id="ARBA00023136"/>
    </source>
</evidence>
<name>A0A844KRL5_9FIRM</name>
<evidence type="ECO:0000313" key="7">
    <source>
        <dbReference type="Proteomes" id="UP000446657"/>
    </source>
</evidence>
<dbReference type="InterPro" id="IPR006480">
    <property type="entry name" value="Phage_holin_4_1"/>
</dbReference>
<dbReference type="Proteomes" id="UP000446657">
    <property type="component" value="Unassembled WGS sequence"/>
</dbReference>
<keyword evidence="2 5" id="KW-0812">Transmembrane</keyword>
<accession>A0A844KRL5</accession>
<organism evidence="6 7">
    <name type="scientific">Roseburia faecis</name>
    <dbReference type="NCBI Taxonomy" id="301302"/>
    <lineage>
        <taxon>Bacteria</taxon>
        <taxon>Bacillati</taxon>
        <taxon>Bacillota</taxon>
        <taxon>Clostridia</taxon>
        <taxon>Lachnospirales</taxon>
        <taxon>Lachnospiraceae</taxon>
        <taxon>Roseburia</taxon>
    </lineage>
</organism>
<dbReference type="NCBIfam" id="TIGR01593">
    <property type="entry name" value="holin_tox_secr"/>
    <property type="match status" value="1"/>
</dbReference>
<gene>
    <name evidence="6" type="ORF">GMD30_10355</name>
</gene>
<feature type="transmembrane region" description="Helical" evidence="5">
    <location>
        <begin position="29"/>
        <end position="50"/>
    </location>
</feature>
<comment type="caution">
    <text evidence="6">The sequence shown here is derived from an EMBL/GenBank/DDBJ whole genome shotgun (WGS) entry which is preliminary data.</text>
</comment>
<evidence type="ECO:0000256" key="5">
    <source>
        <dbReference type="SAM" id="Phobius"/>
    </source>
</evidence>
<dbReference type="RefSeq" id="WP_155176898.1">
    <property type="nucleotide sequence ID" value="NZ_WNAK01000003.1"/>
</dbReference>
<evidence type="ECO:0000256" key="1">
    <source>
        <dbReference type="ARBA" id="ARBA00004141"/>
    </source>
</evidence>
<dbReference type="Pfam" id="PF05105">
    <property type="entry name" value="Phage_holin_4_1"/>
    <property type="match status" value="1"/>
</dbReference>
<dbReference type="AlphaFoldDB" id="A0A844KRL5"/>
<keyword evidence="4 5" id="KW-0472">Membrane</keyword>
<reference evidence="6 7" key="1">
    <citation type="journal article" date="2019" name="Nat. Med.">
        <title>A library of human gut bacterial isolates paired with longitudinal multiomics data enables mechanistic microbiome research.</title>
        <authorList>
            <person name="Poyet M."/>
            <person name="Groussin M."/>
            <person name="Gibbons S.M."/>
            <person name="Avila-Pacheco J."/>
            <person name="Jiang X."/>
            <person name="Kearney S.M."/>
            <person name="Perrotta A.R."/>
            <person name="Berdy B."/>
            <person name="Zhao S."/>
            <person name="Lieberman T.D."/>
            <person name="Swanson P.K."/>
            <person name="Smith M."/>
            <person name="Roesemann S."/>
            <person name="Alexander J.E."/>
            <person name="Rich S.A."/>
            <person name="Livny J."/>
            <person name="Vlamakis H."/>
            <person name="Clish C."/>
            <person name="Bullock K."/>
            <person name="Deik A."/>
            <person name="Scott J."/>
            <person name="Pierce K.A."/>
            <person name="Xavier R.J."/>
            <person name="Alm E.J."/>
        </authorList>
    </citation>
    <scope>NUCLEOTIDE SEQUENCE [LARGE SCALE GENOMIC DNA]</scope>
    <source>
        <strain evidence="6 7">BIOML-A1</strain>
    </source>
</reference>
<evidence type="ECO:0000256" key="2">
    <source>
        <dbReference type="ARBA" id="ARBA00022692"/>
    </source>
</evidence>